<reference evidence="2 3" key="1">
    <citation type="submission" date="2022-05" db="EMBL/GenBank/DDBJ databases">
        <authorList>
            <consortium name="Genoscope - CEA"/>
            <person name="William W."/>
        </authorList>
    </citation>
    <scope>NUCLEOTIDE SEQUENCE [LARGE SCALE GENOMIC DNA]</scope>
</reference>
<evidence type="ECO:0000256" key="1">
    <source>
        <dbReference type="SAM" id="MobiDB-lite"/>
    </source>
</evidence>
<dbReference type="EMBL" id="CALNXI010004377">
    <property type="protein sequence ID" value="CAH3195683.1"/>
    <property type="molecule type" value="Genomic_DNA"/>
</dbReference>
<gene>
    <name evidence="2" type="ORF">PEVE_00030771</name>
</gene>
<feature type="region of interest" description="Disordered" evidence="1">
    <location>
        <begin position="133"/>
        <end position="154"/>
    </location>
</feature>
<feature type="compositionally biased region" description="Low complexity" evidence="1">
    <location>
        <begin position="138"/>
        <end position="148"/>
    </location>
</feature>
<name>A0ABN8SYE7_9CNID</name>
<dbReference type="Proteomes" id="UP001159427">
    <property type="component" value="Unassembled WGS sequence"/>
</dbReference>
<proteinExistence type="predicted"/>
<evidence type="ECO:0000313" key="3">
    <source>
        <dbReference type="Proteomes" id="UP001159427"/>
    </source>
</evidence>
<accession>A0ABN8SYE7</accession>
<sequence length="367" mass="42408">MAGVEKPLPLWYTRQIIEENGTARQHGDTLEKRGISVDDLLNPSRENHSKKIKYLYRVSFSLGRSSTVVKAILEYFMCLFLLPLKINPNIKQKLLEFGPKNAKLIPFSEVTYERPGGVWDALLAKWIKTVKTNRGDTDGSSTSSSTSPSEEDVIQERVARDLISSIEEEHNLSFRDSKFPLFGFMREVATNENKHPKVYLWQGEADAIACSWALEKTPVMIFKVVDNLSDYWEKKTDLCGKHLHQCLVYAKLLKLHMKLPYLPPSLIVVIHKVTGKEEYFALFKDYPKECHEKLDEYEWFTEQPPKRPLKIANTDKLLHENFRYMCRDVVVAPAQRKLSDIFGEEATVKDLLDSLGHDSLEIFRQER</sequence>
<evidence type="ECO:0000313" key="2">
    <source>
        <dbReference type="EMBL" id="CAH3195683.1"/>
    </source>
</evidence>
<keyword evidence="3" id="KW-1185">Reference proteome</keyword>
<organism evidence="2 3">
    <name type="scientific">Porites evermanni</name>
    <dbReference type="NCBI Taxonomy" id="104178"/>
    <lineage>
        <taxon>Eukaryota</taxon>
        <taxon>Metazoa</taxon>
        <taxon>Cnidaria</taxon>
        <taxon>Anthozoa</taxon>
        <taxon>Hexacorallia</taxon>
        <taxon>Scleractinia</taxon>
        <taxon>Fungiina</taxon>
        <taxon>Poritidae</taxon>
        <taxon>Porites</taxon>
    </lineage>
</organism>
<protein>
    <submittedName>
        <fullName evidence="2">Uncharacterized protein</fullName>
    </submittedName>
</protein>
<comment type="caution">
    <text evidence="2">The sequence shown here is derived from an EMBL/GenBank/DDBJ whole genome shotgun (WGS) entry which is preliminary data.</text>
</comment>